<reference evidence="3" key="1">
    <citation type="submission" date="2016-09" db="EMBL/GenBank/DDBJ databases">
        <authorList>
            <person name="Koehorst J."/>
        </authorList>
    </citation>
    <scope>NUCLEOTIDE SEQUENCE [LARGE SCALE GENOMIC DNA]</scope>
</reference>
<dbReference type="Proteomes" id="UP000176204">
    <property type="component" value="Chromosome I"/>
</dbReference>
<evidence type="ECO:0000313" key="2">
    <source>
        <dbReference type="EMBL" id="SEH96154.1"/>
    </source>
</evidence>
<feature type="compositionally biased region" description="Polar residues" evidence="1">
    <location>
        <begin position="30"/>
        <end position="51"/>
    </location>
</feature>
<name>A0A1C7PCA7_9BACT</name>
<protein>
    <submittedName>
        <fullName evidence="2">Uncharacterized protein</fullName>
    </submittedName>
</protein>
<dbReference type="KEGG" id="agl:PYTT_2110"/>
<dbReference type="AlphaFoldDB" id="A0A1C7PCA7"/>
<feature type="region of interest" description="Disordered" evidence="1">
    <location>
        <begin position="29"/>
        <end position="53"/>
    </location>
</feature>
<feature type="region of interest" description="Disordered" evidence="1">
    <location>
        <begin position="475"/>
        <end position="513"/>
    </location>
</feature>
<evidence type="ECO:0000256" key="1">
    <source>
        <dbReference type="SAM" id="MobiDB-lite"/>
    </source>
</evidence>
<keyword evidence="3" id="KW-1185">Reference proteome</keyword>
<dbReference type="OrthoDB" id="173920at2"/>
<organism evidence="2 3">
    <name type="scientific">Akkermansia glycaniphila</name>
    <dbReference type="NCBI Taxonomy" id="1679444"/>
    <lineage>
        <taxon>Bacteria</taxon>
        <taxon>Pseudomonadati</taxon>
        <taxon>Verrucomicrobiota</taxon>
        <taxon>Verrucomicrobiia</taxon>
        <taxon>Verrucomicrobiales</taxon>
        <taxon>Akkermansiaceae</taxon>
        <taxon>Akkermansia</taxon>
    </lineage>
</organism>
<evidence type="ECO:0000313" key="3">
    <source>
        <dbReference type="Proteomes" id="UP000176204"/>
    </source>
</evidence>
<dbReference type="EMBL" id="LT629973">
    <property type="protein sequence ID" value="SEH96154.1"/>
    <property type="molecule type" value="Genomic_DNA"/>
</dbReference>
<dbReference type="PATRIC" id="fig|1679444.3.peg.2815"/>
<proteinExistence type="predicted"/>
<dbReference type="STRING" id="1679444.PYTT_2110"/>
<gene>
    <name evidence="2" type="ORF">PYTT_2110</name>
</gene>
<feature type="region of interest" description="Disordered" evidence="1">
    <location>
        <begin position="428"/>
        <end position="448"/>
    </location>
</feature>
<dbReference type="RefSeq" id="WP_067775279.1">
    <property type="nucleotide sequence ID" value="NZ_LIGX01000021.1"/>
</dbReference>
<sequence length="513" mass="58008">MIETTLLILSLGTPLPQILSSEQPKPANICATNISMPNGTGQPDGASTSRQEPWWPRKYSSQTADPWVTNSKQPKRIITDEQGRLKEICFIDDVGNPCHYDNVPFAILRFHYDARGNLIRAEYLDEHAQWYKPDDLPILCGRFDFTYDAQNRLASQTSIGPDGKPYNLTTGTQGLRYATFRHTYDTQGRLIETLLLDAEGRPIHAEPHQYTRTKHAYDDRSRTITTTFEDELGRPSTWFYGAASWVETYDEHGKRTSRRFIDSTGSPIERADATGETCTYDNNGRKTTLTGLKVRNGTETPGITTRYEYDEAGHCIRESQWNPDASPAAHRNGAHATITRYDSSGNIIQKYGIDPEEKRIGSSAILAYDDNGRVVRITNVDEQDNPAPPESTGYQYYAEHAAIRQYYARPLPAAILEYTYDRLGNRTSITKKDTSGTPDPDQSGWTTARQTYDTRSNCTGVSYFDAEGRPVIDRSTGYASARHTYDRRNRRIRSEYFDAEGNPLPGEPRTETR</sequence>
<dbReference type="Gene3D" id="2.180.10.10">
    <property type="entry name" value="RHS repeat-associated core"/>
    <property type="match status" value="2"/>
</dbReference>
<accession>A0A1C7PCA7</accession>
<feature type="compositionally biased region" description="Basic and acidic residues" evidence="1">
    <location>
        <begin position="483"/>
        <end position="496"/>
    </location>
</feature>